<evidence type="ECO:0000313" key="1">
    <source>
        <dbReference type="EMBL" id="KAG0273444.1"/>
    </source>
</evidence>
<proteinExistence type="predicted"/>
<accession>A0ABQ7JHR2</accession>
<dbReference type="Proteomes" id="UP001194696">
    <property type="component" value="Unassembled WGS sequence"/>
</dbReference>
<name>A0ABQ7JHR2_9FUNG</name>
<evidence type="ECO:0000313" key="2">
    <source>
        <dbReference type="Proteomes" id="UP001194696"/>
    </source>
</evidence>
<protein>
    <submittedName>
        <fullName evidence="1">Uncharacterized protein</fullName>
    </submittedName>
</protein>
<gene>
    <name evidence="1" type="ORF">BGZ96_004842</name>
</gene>
<feature type="non-terminal residue" evidence="1">
    <location>
        <position position="84"/>
    </location>
</feature>
<reference evidence="1 2" key="1">
    <citation type="journal article" date="2020" name="Fungal Divers.">
        <title>Resolving the Mortierellaceae phylogeny through synthesis of multi-gene phylogenetics and phylogenomics.</title>
        <authorList>
            <person name="Vandepol N."/>
            <person name="Liber J."/>
            <person name="Desiro A."/>
            <person name="Na H."/>
            <person name="Kennedy M."/>
            <person name="Barry K."/>
            <person name="Grigoriev I.V."/>
            <person name="Miller A.N."/>
            <person name="O'Donnell K."/>
            <person name="Stajich J.E."/>
            <person name="Bonito G."/>
        </authorList>
    </citation>
    <scope>NUCLEOTIDE SEQUENCE [LARGE SCALE GENOMIC DNA]</scope>
    <source>
        <strain evidence="1 2">AD045</strain>
    </source>
</reference>
<sequence>MALEDPSTDERTQPIRRVYEDEGLNSSTAITSFSKVYYLDCHFDDISGKDIILWEDILAAFKDVLHVRSGYKILSFLKGRDFKT</sequence>
<dbReference type="EMBL" id="JAAAIM010002249">
    <property type="protein sequence ID" value="KAG0273444.1"/>
    <property type="molecule type" value="Genomic_DNA"/>
</dbReference>
<comment type="caution">
    <text evidence="1">The sequence shown here is derived from an EMBL/GenBank/DDBJ whole genome shotgun (WGS) entry which is preliminary data.</text>
</comment>
<keyword evidence="2" id="KW-1185">Reference proteome</keyword>
<organism evidence="1 2">
    <name type="scientific">Linnemannia gamsii</name>
    <dbReference type="NCBI Taxonomy" id="64522"/>
    <lineage>
        <taxon>Eukaryota</taxon>
        <taxon>Fungi</taxon>
        <taxon>Fungi incertae sedis</taxon>
        <taxon>Mucoromycota</taxon>
        <taxon>Mortierellomycotina</taxon>
        <taxon>Mortierellomycetes</taxon>
        <taxon>Mortierellales</taxon>
        <taxon>Mortierellaceae</taxon>
        <taxon>Linnemannia</taxon>
    </lineage>
</organism>